<proteinExistence type="predicted"/>
<dbReference type="EMBL" id="BONU01000053">
    <property type="protein sequence ID" value="GIG76403.1"/>
    <property type="molecule type" value="Genomic_DNA"/>
</dbReference>
<evidence type="ECO:0000313" key="4">
    <source>
        <dbReference type="EMBL" id="GIG76403.1"/>
    </source>
</evidence>
<evidence type="ECO:0000256" key="1">
    <source>
        <dbReference type="SAM" id="MobiDB-lite"/>
    </source>
</evidence>
<dbReference type="SUPFAM" id="SSF54001">
    <property type="entry name" value="Cysteine proteinases"/>
    <property type="match status" value="1"/>
</dbReference>
<feature type="region of interest" description="Disordered" evidence="1">
    <location>
        <begin position="70"/>
        <end position="102"/>
    </location>
</feature>
<keyword evidence="5" id="KW-1185">Reference proteome</keyword>
<evidence type="ECO:0000259" key="3">
    <source>
        <dbReference type="Pfam" id="PF13529"/>
    </source>
</evidence>
<sequence length="300" mass="30811">MQSKHARRRSRHAAPRRVPRGPVTAAAILVVGVTGAVVLSQAPSQAESRVFSAVGATDAARDNGGRAARIQNRAAAPAATQAPAIQAPMASPAPTGTRAPAVTKAAVAAQAAAPAQAQAVPAQPPTPPPPPASKVLNYQFQLQPNYYYCGPAATRIALSASGHLLSQDEIATKLGTTTGGTNSAHDTTRALNSVLGANVYQTREIPGPAATTAQTDQLQADAVRAISGGRALVTNVVGAVTDIAGGFHSYGGGHYVSVVGYEDNGRRVKVADPANANGDGTYWVTTINMTKWMVNRGYSY</sequence>
<feature type="transmembrane region" description="Helical" evidence="2">
    <location>
        <begin position="21"/>
        <end position="39"/>
    </location>
</feature>
<dbReference type="InterPro" id="IPR038765">
    <property type="entry name" value="Papain-like_cys_pep_sf"/>
</dbReference>
<dbReference type="InterPro" id="IPR039564">
    <property type="entry name" value="Peptidase_C39-like"/>
</dbReference>
<dbReference type="AlphaFoldDB" id="A0A8J3LNI0"/>
<evidence type="ECO:0000256" key="2">
    <source>
        <dbReference type="SAM" id="Phobius"/>
    </source>
</evidence>
<keyword evidence="2" id="KW-0812">Transmembrane</keyword>
<keyword evidence="2" id="KW-1133">Transmembrane helix</keyword>
<keyword evidence="2" id="KW-0472">Membrane</keyword>
<dbReference type="Proteomes" id="UP000653674">
    <property type="component" value="Unassembled WGS sequence"/>
</dbReference>
<reference evidence="4" key="1">
    <citation type="submission" date="2021-01" db="EMBL/GenBank/DDBJ databases">
        <title>Whole genome shotgun sequence of Planosporangium flavigriseum NBRC 105377.</title>
        <authorList>
            <person name="Komaki H."/>
            <person name="Tamura T."/>
        </authorList>
    </citation>
    <scope>NUCLEOTIDE SEQUENCE</scope>
    <source>
        <strain evidence="4">NBRC 105377</strain>
    </source>
</reference>
<evidence type="ECO:0000313" key="5">
    <source>
        <dbReference type="Proteomes" id="UP000653674"/>
    </source>
</evidence>
<accession>A0A8J3LNI0</accession>
<gene>
    <name evidence="4" type="ORF">Pfl04_48070</name>
</gene>
<dbReference type="Pfam" id="PF13529">
    <property type="entry name" value="Peptidase_C39_2"/>
    <property type="match status" value="1"/>
</dbReference>
<dbReference type="RefSeq" id="WP_168077064.1">
    <property type="nucleotide sequence ID" value="NZ_BAAAQJ010000007.1"/>
</dbReference>
<feature type="compositionally biased region" description="Low complexity" evidence="1">
    <location>
        <begin position="70"/>
        <end position="90"/>
    </location>
</feature>
<organism evidence="4 5">
    <name type="scientific">Planosporangium flavigriseum</name>
    <dbReference type="NCBI Taxonomy" id="373681"/>
    <lineage>
        <taxon>Bacteria</taxon>
        <taxon>Bacillati</taxon>
        <taxon>Actinomycetota</taxon>
        <taxon>Actinomycetes</taxon>
        <taxon>Micromonosporales</taxon>
        <taxon>Micromonosporaceae</taxon>
        <taxon>Planosporangium</taxon>
    </lineage>
</organism>
<dbReference type="Gene3D" id="3.90.70.10">
    <property type="entry name" value="Cysteine proteinases"/>
    <property type="match status" value="1"/>
</dbReference>
<comment type="caution">
    <text evidence="4">The sequence shown here is derived from an EMBL/GenBank/DDBJ whole genome shotgun (WGS) entry which is preliminary data.</text>
</comment>
<protein>
    <recommendedName>
        <fullName evidence="3">Peptidase C39-like domain-containing protein</fullName>
    </recommendedName>
</protein>
<name>A0A8J3LNI0_9ACTN</name>
<feature type="domain" description="Peptidase C39-like" evidence="3">
    <location>
        <begin position="138"/>
        <end position="274"/>
    </location>
</feature>